<organism evidence="1 2">
    <name type="scientific">Entamoeba invadens IP1</name>
    <dbReference type="NCBI Taxonomy" id="370355"/>
    <lineage>
        <taxon>Eukaryota</taxon>
        <taxon>Amoebozoa</taxon>
        <taxon>Evosea</taxon>
        <taxon>Archamoebae</taxon>
        <taxon>Mastigamoebida</taxon>
        <taxon>Entamoebidae</taxon>
        <taxon>Entamoeba</taxon>
    </lineage>
</organism>
<keyword evidence="2" id="KW-1185">Reference proteome</keyword>
<dbReference type="GeneID" id="14887393"/>
<gene>
    <name evidence="1" type="ORF">EIN_224670</name>
</gene>
<name>A0A0A1U2F1_ENTIV</name>
<sequence>MENLEDMYSVVISNYIAVLLTAHSDEKNNLKKQLETELTTFIEKYKVQLDGLKPRFDYYAKPKIEGGMVDSQGMVEEFLLLFQDYTPKI</sequence>
<reference evidence="1 2" key="1">
    <citation type="submission" date="2012-10" db="EMBL/GenBank/DDBJ databases">
        <authorList>
            <person name="Zafar N."/>
            <person name="Inman J."/>
            <person name="Hall N."/>
            <person name="Lorenzi H."/>
            <person name="Caler E."/>
        </authorList>
    </citation>
    <scope>NUCLEOTIDE SEQUENCE [LARGE SCALE GENOMIC DNA]</scope>
    <source>
        <strain evidence="1 2">IP1</strain>
    </source>
</reference>
<proteinExistence type="predicted"/>
<dbReference type="EMBL" id="KB206756">
    <property type="protein sequence ID" value="ELP88214.1"/>
    <property type="molecule type" value="Genomic_DNA"/>
</dbReference>
<dbReference type="KEGG" id="eiv:EIN_224670"/>
<protein>
    <submittedName>
        <fullName evidence="1">Uncharacterized protein</fullName>
    </submittedName>
</protein>
<evidence type="ECO:0000313" key="1">
    <source>
        <dbReference type="EMBL" id="ELP88214.1"/>
    </source>
</evidence>
<dbReference type="AlphaFoldDB" id="A0A0A1U2F1"/>
<dbReference type="VEuPathDB" id="AmoebaDB:EIN_224670"/>
<accession>A0A0A1U2F1</accession>
<dbReference type="RefSeq" id="XP_004254985.1">
    <property type="nucleotide sequence ID" value="XM_004254937.1"/>
</dbReference>
<dbReference type="Proteomes" id="UP000014680">
    <property type="component" value="Unassembled WGS sequence"/>
</dbReference>
<evidence type="ECO:0000313" key="2">
    <source>
        <dbReference type="Proteomes" id="UP000014680"/>
    </source>
</evidence>